<reference evidence="2" key="1">
    <citation type="submission" date="2013-09" db="EMBL/GenBank/DDBJ databases">
        <title>Corchorus olitorius genome sequencing.</title>
        <authorList>
            <person name="Alam M."/>
            <person name="Haque M.S."/>
            <person name="Islam M.S."/>
            <person name="Emdad E.M."/>
            <person name="Islam M.M."/>
            <person name="Ahmed B."/>
            <person name="Halim A."/>
            <person name="Hossen Q.M.M."/>
            <person name="Hossain M.Z."/>
            <person name="Ahmed R."/>
            <person name="Khan M.M."/>
            <person name="Islam R."/>
            <person name="Rashid M.M."/>
            <person name="Khan S.A."/>
            <person name="Rahman M.S."/>
            <person name="Alam M."/>
            <person name="Yahiya A.S."/>
            <person name="Khan M.S."/>
            <person name="Azam M.S."/>
            <person name="Haque T."/>
            <person name="Lashkar M.Z.H."/>
            <person name="Akhand A.I."/>
            <person name="Morshed G."/>
            <person name="Roy S."/>
            <person name="Uddin K.S."/>
            <person name="Rabeya T."/>
            <person name="Hossain A.S."/>
            <person name="Chowdhury A."/>
            <person name="Snigdha A.R."/>
            <person name="Mortoza M.S."/>
            <person name="Matin S.A."/>
            <person name="Hoque S.M.E."/>
            <person name="Islam M.K."/>
            <person name="Roy D.K."/>
            <person name="Haider R."/>
            <person name="Moosa M.M."/>
            <person name="Elias S.M."/>
            <person name="Hasan A.M."/>
            <person name="Jahan S."/>
            <person name="Shafiuddin M."/>
            <person name="Mahmood N."/>
            <person name="Shommy N.S."/>
        </authorList>
    </citation>
    <scope>NUCLEOTIDE SEQUENCE [LARGE SCALE GENOMIC DNA]</scope>
    <source>
        <strain evidence="2">cv. O-4</strain>
    </source>
</reference>
<gene>
    <name evidence="1" type="ORF">COLO4_18989</name>
</gene>
<proteinExistence type="predicted"/>
<accession>A0A1R3J756</accession>
<dbReference type="AlphaFoldDB" id="A0A1R3J756"/>
<evidence type="ECO:0000313" key="2">
    <source>
        <dbReference type="Proteomes" id="UP000187203"/>
    </source>
</evidence>
<evidence type="ECO:0000313" key="1">
    <source>
        <dbReference type="EMBL" id="OMO90661.1"/>
    </source>
</evidence>
<name>A0A1R3J756_9ROSI</name>
<dbReference type="Proteomes" id="UP000187203">
    <property type="component" value="Unassembled WGS sequence"/>
</dbReference>
<comment type="caution">
    <text evidence="1">The sequence shown here is derived from an EMBL/GenBank/DDBJ whole genome shotgun (WGS) entry which is preliminary data.</text>
</comment>
<protein>
    <submittedName>
        <fullName evidence="1">Uncharacterized protein</fullName>
    </submittedName>
</protein>
<organism evidence="1 2">
    <name type="scientific">Corchorus olitorius</name>
    <dbReference type="NCBI Taxonomy" id="93759"/>
    <lineage>
        <taxon>Eukaryota</taxon>
        <taxon>Viridiplantae</taxon>
        <taxon>Streptophyta</taxon>
        <taxon>Embryophyta</taxon>
        <taxon>Tracheophyta</taxon>
        <taxon>Spermatophyta</taxon>
        <taxon>Magnoliopsida</taxon>
        <taxon>eudicotyledons</taxon>
        <taxon>Gunneridae</taxon>
        <taxon>Pentapetalae</taxon>
        <taxon>rosids</taxon>
        <taxon>malvids</taxon>
        <taxon>Malvales</taxon>
        <taxon>Malvaceae</taxon>
        <taxon>Grewioideae</taxon>
        <taxon>Apeibeae</taxon>
        <taxon>Corchorus</taxon>
    </lineage>
</organism>
<keyword evidence="2" id="KW-1185">Reference proteome</keyword>
<dbReference type="EMBL" id="AWUE01016535">
    <property type="protein sequence ID" value="OMO90661.1"/>
    <property type="molecule type" value="Genomic_DNA"/>
</dbReference>
<sequence>MGRRMAGMGDGVVDFIDVDDGDRDTWGNNDILKTLMMIPKEVIWPVASITTVQDQTYKHILRME</sequence>